<dbReference type="EMBL" id="JAWXXX010000001">
    <property type="protein sequence ID" value="MDX5894650.1"/>
    <property type="molecule type" value="Genomic_DNA"/>
</dbReference>
<dbReference type="Gene3D" id="3.90.550.10">
    <property type="entry name" value="Spore Coat Polysaccharide Biosynthesis Protein SpsA, Chain A"/>
    <property type="match status" value="1"/>
</dbReference>
<dbReference type="EC" id="2.7.7.60" evidence="3"/>
<name>A0A023X4U7_RUBRA</name>
<dbReference type="OrthoDB" id="9802561at2"/>
<evidence type="ECO:0000313" key="6">
    <source>
        <dbReference type="Proteomes" id="UP000025229"/>
    </source>
</evidence>
<comment type="catalytic activity">
    <reaction evidence="3">
        <text>2-C-methyl-D-erythritol 4-phosphate + CTP + H(+) = 4-CDP-2-C-methyl-D-erythritol + diphosphate</text>
        <dbReference type="Rhea" id="RHEA:13429"/>
        <dbReference type="ChEBI" id="CHEBI:15378"/>
        <dbReference type="ChEBI" id="CHEBI:33019"/>
        <dbReference type="ChEBI" id="CHEBI:37563"/>
        <dbReference type="ChEBI" id="CHEBI:57823"/>
        <dbReference type="ChEBI" id="CHEBI:58262"/>
        <dbReference type="EC" id="2.7.7.60"/>
    </reaction>
</comment>
<dbReference type="Proteomes" id="UP001281130">
    <property type="component" value="Unassembled WGS sequence"/>
</dbReference>
<keyword evidence="2 3" id="KW-0548">Nucleotidyltransferase</keyword>
<proteinExistence type="inferred from homology"/>
<dbReference type="PANTHER" id="PTHR32125">
    <property type="entry name" value="2-C-METHYL-D-ERYTHRITOL 4-PHOSPHATE CYTIDYLYLTRANSFERASE, CHLOROPLASTIC"/>
    <property type="match status" value="1"/>
</dbReference>
<evidence type="ECO:0000256" key="3">
    <source>
        <dbReference type="HAMAP-Rule" id="MF_00108"/>
    </source>
</evidence>
<evidence type="ECO:0000256" key="2">
    <source>
        <dbReference type="ARBA" id="ARBA00022695"/>
    </source>
</evidence>
<dbReference type="eggNOG" id="COG1211">
    <property type="taxonomic scope" value="Bacteria"/>
</dbReference>
<dbReference type="InterPro" id="IPR029044">
    <property type="entry name" value="Nucleotide-diphossugar_trans"/>
</dbReference>
<dbReference type="PATRIC" id="fig|42256.3.peg.1998"/>
<feature type="site" description="Transition state stabilizer" evidence="3">
    <location>
        <position position="15"/>
    </location>
</feature>
<reference evidence="5" key="2">
    <citation type="submission" date="2023-11" db="EMBL/GenBank/DDBJ databases">
        <title>MicrobeMod: A computational toolkit for identifying prokaryotic methylation and restriction-modification with nanopore sequencing.</title>
        <authorList>
            <person name="Crits-Christoph A."/>
            <person name="Kang S.C."/>
            <person name="Lee H."/>
            <person name="Ostrov N."/>
        </authorList>
    </citation>
    <scope>NUCLEOTIDE SEQUENCE</scope>
    <source>
        <strain evidence="5">ATCC 51242</strain>
    </source>
</reference>
<dbReference type="GO" id="GO:0050518">
    <property type="term" value="F:2-C-methyl-D-erythritol 4-phosphate cytidylyltransferase activity"/>
    <property type="evidence" value="ECO:0007669"/>
    <property type="project" value="UniProtKB-UniRule"/>
</dbReference>
<gene>
    <name evidence="3 5" type="primary">ispD</name>
    <name evidence="4" type="ORF">RradSPS_1963</name>
    <name evidence="5" type="ORF">SIL72_11520</name>
</gene>
<dbReference type="STRING" id="42256.RradSPS_1963"/>
<feature type="site" description="Transition state stabilizer" evidence="3">
    <location>
        <position position="20"/>
    </location>
</feature>
<keyword evidence="1 3" id="KW-0808">Transferase</keyword>
<dbReference type="Proteomes" id="UP000025229">
    <property type="component" value="Chromosome"/>
</dbReference>
<dbReference type="PANTHER" id="PTHR32125:SF4">
    <property type="entry name" value="2-C-METHYL-D-ERYTHRITOL 4-PHOSPHATE CYTIDYLYLTRANSFERASE, CHLOROPLASTIC"/>
    <property type="match status" value="1"/>
</dbReference>
<dbReference type="NCBIfam" id="TIGR00453">
    <property type="entry name" value="ispD"/>
    <property type="match status" value="1"/>
</dbReference>
<keyword evidence="6" id="KW-1185">Reference proteome</keyword>
<dbReference type="UniPathway" id="UPA00056">
    <property type="reaction ID" value="UER00093"/>
</dbReference>
<evidence type="ECO:0000256" key="1">
    <source>
        <dbReference type="ARBA" id="ARBA00022679"/>
    </source>
</evidence>
<feature type="site" description="Positions MEP for the nucleophilic attack" evidence="3">
    <location>
        <position position="151"/>
    </location>
</feature>
<dbReference type="HOGENOM" id="CLU_061281_2_2_11"/>
<comment type="pathway">
    <text evidence="3">Isoprenoid biosynthesis; isopentenyl diphosphate biosynthesis via DXP pathway; isopentenyl diphosphate from 1-deoxy-D-xylulose 5-phosphate: step 2/6.</text>
</comment>
<dbReference type="HAMAP" id="MF_00108">
    <property type="entry name" value="IspD"/>
    <property type="match status" value="1"/>
</dbReference>
<comment type="similarity">
    <text evidence="3">Belongs to the IspD/TarI cytidylyltransferase family. IspD subfamily.</text>
</comment>
<dbReference type="EMBL" id="CP007514">
    <property type="protein sequence ID" value="AHY47246.1"/>
    <property type="molecule type" value="Genomic_DNA"/>
</dbReference>
<dbReference type="RefSeq" id="WP_038682370.1">
    <property type="nucleotide sequence ID" value="NZ_CP007514.1"/>
</dbReference>
<protein>
    <recommendedName>
        <fullName evidence="3">2-C-methyl-D-erythritol 4-phosphate cytidylyltransferase</fullName>
        <ecNumber evidence="3">2.7.7.60</ecNumber>
    </recommendedName>
    <alternativeName>
        <fullName evidence="3">4-diphosphocytidyl-2C-methyl-D-erythritol synthase</fullName>
    </alternativeName>
    <alternativeName>
        <fullName evidence="3">MEP cytidylyltransferase</fullName>
        <shortName evidence="3">MCT</shortName>
    </alternativeName>
</protein>
<evidence type="ECO:0000313" key="4">
    <source>
        <dbReference type="EMBL" id="AHY47246.1"/>
    </source>
</evidence>
<organism evidence="4 6">
    <name type="scientific">Rubrobacter radiotolerans</name>
    <name type="common">Arthrobacter radiotolerans</name>
    <dbReference type="NCBI Taxonomy" id="42256"/>
    <lineage>
        <taxon>Bacteria</taxon>
        <taxon>Bacillati</taxon>
        <taxon>Actinomycetota</taxon>
        <taxon>Rubrobacteria</taxon>
        <taxon>Rubrobacterales</taxon>
        <taxon>Rubrobacteraceae</taxon>
        <taxon>Rubrobacter</taxon>
    </lineage>
</organism>
<evidence type="ECO:0000313" key="5">
    <source>
        <dbReference type="EMBL" id="MDX5894650.1"/>
    </source>
</evidence>
<keyword evidence="3" id="KW-0414">Isoprene biosynthesis</keyword>
<dbReference type="GO" id="GO:0019288">
    <property type="term" value="P:isopentenyl diphosphate biosynthetic process, methylerythritol 4-phosphate pathway"/>
    <property type="evidence" value="ECO:0007669"/>
    <property type="project" value="UniProtKB-UniRule"/>
</dbReference>
<dbReference type="InterPro" id="IPR001228">
    <property type="entry name" value="IspD"/>
</dbReference>
<dbReference type="Pfam" id="PF01128">
    <property type="entry name" value="IspD"/>
    <property type="match status" value="1"/>
</dbReference>
<dbReference type="FunFam" id="3.90.550.10:FF:000003">
    <property type="entry name" value="2-C-methyl-D-erythritol 4-phosphate cytidylyltransferase"/>
    <property type="match status" value="1"/>
</dbReference>
<reference evidence="4 6" key="1">
    <citation type="submission" date="2014-03" db="EMBL/GenBank/DDBJ databases">
        <title>Complete genome sequence of the Radio-Resistant Rubrobacter radiotolerans RSPS-4.</title>
        <authorList>
            <person name="Egas C.C."/>
            <person name="Barroso C.C."/>
            <person name="Froufe H.J.C."/>
            <person name="Pacheco J.J."/>
            <person name="Albuquerque L.L."/>
            <person name="da Costa M.M.S."/>
        </authorList>
    </citation>
    <scope>NUCLEOTIDE SEQUENCE [LARGE SCALE GENOMIC DNA]</scope>
    <source>
        <strain evidence="4 6">RSPS-4</strain>
    </source>
</reference>
<comment type="function">
    <text evidence="3">Catalyzes the formation of 4-diphosphocytidyl-2-C-methyl-D-erythritol from CTP and 2-C-methyl-D-erythritol 4-phosphate (MEP).</text>
</comment>
<sequence length="236" mass="25248">MTVVALVLAGGIGSRMGRPKQFLDLLGKPVLLHTLQAFQRAPEVARIYAVGDARRIELLAEEHAIDKYVGCAAPGESRSHSTRNGLDLMRSEREGTVALIHDGCRCLVTPELIGRVAGATGDGADGVIPALPVSDTIKVASGESVEKTLDRSLLRAVQTPQAFRMGLLRQIFSSSEEFLASATDDASLVEKSGGEVRIVLGERTNIKLTSPEDLVLAEAILLARNRKGHHARRAAL</sequence>
<dbReference type="InterPro" id="IPR050088">
    <property type="entry name" value="IspD/TarI_cytidylyltransf_bact"/>
</dbReference>
<dbReference type="SUPFAM" id="SSF53448">
    <property type="entry name" value="Nucleotide-diphospho-sugar transferases"/>
    <property type="match status" value="1"/>
</dbReference>
<accession>A0A023X4U7</accession>
<dbReference type="InterPro" id="IPR034683">
    <property type="entry name" value="IspD/TarI"/>
</dbReference>
<feature type="site" description="Positions MEP for the nucleophilic attack" evidence="3">
    <location>
        <position position="207"/>
    </location>
</feature>
<dbReference type="KEGG" id="rrd:RradSPS_1963"/>
<dbReference type="AlphaFoldDB" id="A0A023X4U7"/>
<dbReference type="CDD" id="cd02516">
    <property type="entry name" value="CDP-ME_synthetase"/>
    <property type="match status" value="1"/>
</dbReference>